<evidence type="ECO:0000313" key="1">
    <source>
        <dbReference type="EMBL" id="GMJ08314.1"/>
    </source>
</evidence>
<keyword evidence="2" id="KW-1185">Reference proteome</keyword>
<gene>
    <name evidence="1" type="ORF">HRI_004500600</name>
</gene>
<organism evidence="1 2">
    <name type="scientific">Hibiscus trionum</name>
    <name type="common">Flower of an hour</name>
    <dbReference type="NCBI Taxonomy" id="183268"/>
    <lineage>
        <taxon>Eukaryota</taxon>
        <taxon>Viridiplantae</taxon>
        <taxon>Streptophyta</taxon>
        <taxon>Embryophyta</taxon>
        <taxon>Tracheophyta</taxon>
        <taxon>Spermatophyta</taxon>
        <taxon>Magnoliopsida</taxon>
        <taxon>eudicotyledons</taxon>
        <taxon>Gunneridae</taxon>
        <taxon>Pentapetalae</taxon>
        <taxon>rosids</taxon>
        <taxon>malvids</taxon>
        <taxon>Malvales</taxon>
        <taxon>Malvaceae</taxon>
        <taxon>Malvoideae</taxon>
        <taxon>Hibiscus</taxon>
    </lineage>
</organism>
<name>A0A9W7J7I8_HIBTR</name>
<evidence type="ECO:0008006" key="3">
    <source>
        <dbReference type="Google" id="ProtNLM"/>
    </source>
</evidence>
<accession>A0A9W7J7I8</accession>
<reference evidence="1" key="1">
    <citation type="submission" date="2023-05" db="EMBL/GenBank/DDBJ databases">
        <title>Genome and transcriptome analyses reveal genes involved in the formation of fine ridges on petal epidermal cells in Hibiscus trionum.</title>
        <authorList>
            <person name="Koshimizu S."/>
            <person name="Masuda S."/>
            <person name="Ishii T."/>
            <person name="Shirasu K."/>
            <person name="Hoshino A."/>
            <person name="Arita M."/>
        </authorList>
    </citation>
    <scope>NUCLEOTIDE SEQUENCE</scope>
    <source>
        <strain evidence="1">Hamamatsu line</strain>
    </source>
</reference>
<dbReference type="EMBL" id="BSYR01000051">
    <property type="protein sequence ID" value="GMJ08314.1"/>
    <property type="molecule type" value="Genomic_DNA"/>
</dbReference>
<dbReference type="AlphaFoldDB" id="A0A9W7J7I8"/>
<proteinExistence type="predicted"/>
<sequence>MVDFDVKRVTLKLADDYEVVIVGENVKFLSNAISALEAIQMMELGCEAFLAYVMNTGMKEVRVQDIRIVCEFPGVFSKELPGLPPNREVEFGIELYENTISVSIAPYRMAPKAFKELKTQL</sequence>
<dbReference type="Proteomes" id="UP001165190">
    <property type="component" value="Unassembled WGS sequence"/>
</dbReference>
<evidence type="ECO:0000313" key="2">
    <source>
        <dbReference type="Proteomes" id="UP001165190"/>
    </source>
</evidence>
<protein>
    <recommendedName>
        <fullName evidence="3">RVP_2 domain-containing protein</fullName>
    </recommendedName>
</protein>
<dbReference type="OrthoDB" id="1000793at2759"/>
<comment type="caution">
    <text evidence="1">The sequence shown here is derived from an EMBL/GenBank/DDBJ whole genome shotgun (WGS) entry which is preliminary data.</text>
</comment>